<dbReference type="InterPro" id="IPR001387">
    <property type="entry name" value="Cro/C1-type_HTH"/>
</dbReference>
<dbReference type="RefSeq" id="WP_013325675.1">
    <property type="nucleotide sequence ID" value="NC_014502.1"/>
</dbReference>
<feature type="region of interest" description="Disordered" evidence="1">
    <location>
        <begin position="83"/>
        <end position="104"/>
    </location>
</feature>
<dbReference type="OrthoDB" id="9805309at2"/>
<dbReference type="CDD" id="cd00093">
    <property type="entry name" value="HTH_XRE"/>
    <property type="match status" value="1"/>
</dbReference>
<reference evidence="4" key="1">
    <citation type="journal article" date="2011" name="MBio">
        <title>Novel metabolic attributes of the genus Cyanothece, comprising a group of unicellular nitrogen-fixing Cyanobacteria.</title>
        <authorList>
            <person name="Bandyopadhyay A."/>
            <person name="Elvitigala T."/>
            <person name="Welsh E."/>
            <person name="Stockel J."/>
            <person name="Liberton M."/>
            <person name="Min H."/>
            <person name="Sherman L.A."/>
            <person name="Pakrasi H.B."/>
        </authorList>
    </citation>
    <scope>NUCLEOTIDE SEQUENCE [LARGE SCALE GENOMIC DNA]</scope>
    <source>
        <strain evidence="4">PCC 7822</strain>
        <plasmid evidence="4">Cy782203</plasmid>
    </source>
</reference>
<dbReference type="HOGENOM" id="CLU_066192_31_0_3"/>
<keyword evidence="4" id="KW-1185">Reference proteome</keyword>
<evidence type="ECO:0000313" key="4">
    <source>
        <dbReference type="Proteomes" id="UP000008206"/>
    </source>
</evidence>
<geneLocation type="plasmid" evidence="3 4">
    <name>Cy782203</name>
</geneLocation>
<dbReference type="Pfam" id="PF13443">
    <property type="entry name" value="HTH_26"/>
    <property type="match status" value="1"/>
</dbReference>
<proteinExistence type="predicted"/>
<dbReference type="PROSITE" id="PS50943">
    <property type="entry name" value="HTH_CROC1"/>
    <property type="match status" value="1"/>
</dbReference>
<evidence type="ECO:0000313" key="3">
    <source>
        <dbReference type="EMBL" id="ADN18550.1"/>
    </source>
</evidence>
<protein>
    <submittedName>
        <fullName evidence="3">Transcriptional regulator, XRE family</fullName>
    </submittedName>
</protein>
<feature type="compositionally biased region" description="Basic and acidic residues" evidence="1">
    <location>
        <begin position="89"/>
        <end position="101"/>
    </location>
</feature>
<dbReference type="AlphaFoldDB" id="E0UNM0"/>
<dbReference type="PANTHER" id="PTHR37301:SF1">
    <property type="entry name" value="DNA-BINDING PROTEIN"/>
    <property type="match status" value="1"/>
</dbReference>
<dbReference type="KEGG" id="cyj:Cyan7822_6906"/>
<gene>
    <name evidence="3" type="ordered locus">Cyan7822_6906</name>
</gene>
<dbReference type="SUPFAM" id="SSF47413">
    <property type="entry name" value="lambda repressor-like DNA-binding domains"/>
    <property type="match status" value="1"/>
</dbReference>
<keyword evidence="3" id="KW-0614">Plasmid</keyword>
<dbReference type="PANTHER" id="PTHR37301">
    <property type="entry name" value="DNA-BINDING PROTEIN-RELATED"/>
    <property type="match status" value="1"/>
</dbReference>
<feature type="domain" description="HTH cro/C1-type" evidence="2">
    <location>
        <begin position="7"/>
        <end position="62"/>
    </location>
</feature>
<name>E0UNM0_GLOV7</name>
<dbReference type="GO" id="GO:0003677">
    <property type="term" value="F:DNA binding"/>
    <property type="evidence" value="ECO:0007669"/>
    <property type="project" value="InterPro"/>
</dbReference>
<evidence type="ECO:0000256" key="1">
    <source>
        <dbReference type="SAM" id="MobiDB-lite"/>
    </source>
</evidence>
<accession>E0UNM0</accession>
<dbReference type="Proteomes" id="UP000008206">
    <property type="component" value="Plasmid Cy782203"/>
</dbReference>
<dbReference type="EMBL" id="CP002201">
    <property type="protein sequence ID" value="ADN18550.1"/>
    <property type="molecule type" value="Genomic_DNA"/>
</dbReference>
<organism evidence="3 4">
    <name type="scientific">Gloeothece verrucosa (strain PCC 7822)</name>
    <name type="common">Cyanothece sp. (strain PCC 7822)</name>
    <dbReference type="NCBI Taxonomy" id="497965"/>
    <lineage>
        <taxon>Bacteria</taxon>
        <taxon>Bacillati</taxon>
        <taxon>Cyanobacteriota</taxon>
        <taxon>Cyanophyceae</taxon>
        <taxon>Oscillatoriophycideae</taxon>
        <taxon>Chroococcales</taxon>
        <taxon>Aphanothecaceae</taxon>
        <taxon>Gloeothece</taxon>
        <taxon>Gloeothece verrucosa</taxon>
    </lineage>
</organism>
<sequence length="122" mass="13596">MSVEIRLKEIRQSRQLSQNKLARLLEMSLANVQKMEYGKAKAIPFETLDKLCKILECQVGELIVFIPDSEDKPQVSTTSSFFSLEEASSSDKDNTQAKKLTDSSVNVVASQKAVTALLDKDK</sequence>
<dbReference type="InterPro" id="IPR010982">
    <property type="entry name" value="Lambda_DNA-bd_dom_sf"/>
</dbReference>
<evidence type="ECO:0000259" key="2">
    <source>
        <dbReference type="PROSITE" id="PS50943"/>
    </source>
</evidence>
<dbReference type="SMART" id="SM00530">
    <property type="entry name" value="HTH_XRE"/>
    <property type="match status" value="1"/>
</dbReference>
<dbReference type="Gene3D" id="1.10.260.40">
    <property type="entry name" value="lambda repressor-like DNA-binding domains"/>
    <property type="match status" value="1"/>
</dbReference>